<dbReference type="InterPro" id="IPR012677">
    <property type="entry name" value="Nucleotide-bd_a/b_plait_sf"/>
</dbReference>
<dbReference type="CDD" id="cd12307">
    <property type="entry name" value="RRM_NIFK_like"/>
    <property type="match status" value="1"/>
</dbReference>
<sequence>MENNVALDSTKKRKFLKSIKSLKKLIKKNEKEVVEKPLEEKKKRPKRVKPERGLVYLSHIPHGFYEHQMTEYFKQFGGVTNARVIRSRRTGRSKGFAFVEFREPAVAQIVAETMNNYLMGKRLIKAAYIPPEKIRRFALRKNWNDVYHPAAVERTKQKKSFNAVKSDSEELKKARKMLSNLEKTKKKLSEFGINYDFMPVDIPLELIKIKQETEENENTVKEETDVKPTKKEKKKGKENNGDKKPVEETKQVKKTEPVKAEKDVKPKNEPKAKNSEPNANKNNPKPSINAPKVNKNAPKANKNESKAKKDKSEVREIKKEQEQKQKKLDQAGVKSVENFIKVQESDDDSDSSADFDSDEYEKMLSNESDLGSDESEESDDESGDEDVDDDEDNDDEVEDSESGEEESVVDYPPVKPKQKVPLVAAPKTMKKQEQVSKNAQVKRKAPQKAPVSQKKPKFEKQNKPIPVKKQFKKKK</sequence>
<dbReference type="PROSITE" id="PS50102">
    <property type="entry name" value="RRM"/>
    <property type="match status" value="1"/>
</dbReference>
<reference evidence="8" key="2">
    <citation type="submission" date="2020-12" db="EMBL/GenBank/DDBJ databases">
        <authorList>
            <person name="Kanost M."/>
        </authorList>
    </citation>
    <scope>NUCLEOTIDE SEQUENCE</scope>
</reference>
<gene>
    <name evidence="8" type="ORF">O3G_MSEX001832</name>
</gene>
<evidence type="ECO:0000313" key="9">
    <source>
        <dbReference type="Proteomes" id="UP000791440"/>
    </source>
</evidence>
<name>A0A921YM17_MANSE</name>
<feature type="compositionally biased region" description="Polar residues" evidence="6">
    <location>
        <begin position="275"/>
        <end position="286"/>
    </location>
</feature>
<dbReference type="InterPro" id="IPR000504">
    <property type="entry name" value="RRM_dom"/>
</dbReference>
<keyword evidence="5" id="KW-0175">Coiled coil</keyword>
<feature type="compositionally biased region" description="Acidic residues" evidence="6">
    <location>
        <begin position="370"/>
        <end position="408"/>
    </location>
</feature>
<evidence type="ECO:0000256" key="3">
    <source>
        <dbReference type="ARBA" id="ARBA00023242"/>
    </source>
</evidence>
<feature type="domain" description="RRM" evidence="7">
    <location>
        <begin position="53"/>
        <end position="131"/>
    </location>
</feature>
<dbReference type="SUPFAM" id="SSF54928">
    <property type="entry name" value="RNA-binding domain, RBD"/>
    <property type="match status" value="1"/>
</dbReference>
<evidence type="ECO:0000256" key="4">
    <source>
        <dbReference type="PROSITE-ProRule" id="PRU00176"/>
    </source>
</evidence>
<keyword evidence="2 4" id="KW-0694">RNA-binding</keyword>
<dbReference type="GO" id="GO:0003723">
    <property type="term" value="F:RNA binding"/>
    <property type="evidence" value="ECO:0007669"/>
    <property type="project" value="UniProtKB-UniRule"/>
</dbReference>
<dbReference type="Gene3D" id="3.30.70.330">
    <property type="match status" value="1"/>
</dbReference>
<dbReference type="GO" id="GO:0005730">
    <property type="term" value="C:nucleolus"/>
    <property type="evidence" value="ECO:0007669"/>
    <property type="project" value="UniProtKB-SubCell"/>
</dbReference>
<feature type="region of interest" description="Disordered" evidence="6">
    <location>
        <begin position="214"/>
        <end position="475"/>
    </location>
</feature>
<evidence type="ECO:0000313" key="8">
    <source>
        <dbReference type="EMBL" id="KAG6441419.1"/>
    </source>
</evidence>
<dbReference type="SMART" id="SM00360">
    <property type="entry name" value="RRM"/>
    <property type="match status" value="1"/>
</dbReference>
<feature type="compositionally biased region" description="Low complexity" evidence="6">
    <location>
        <begin position="289"/>
        <end position="300"/>
    </location>
</feature>
<keyword evidence="9" id="KW-1185">Reference proteome</keyword>
<evidence type="ECO:0000256" key="6">
    <source>
        <dbReference type="SAM" id="MobiDB-lite"/>
    </source>
</evidence>
<evidence type="ECO:0000256" key="2">
    <source>
        <dbReference type="ARBA" id="ARBA00022884"/>
    </source>
</evidence>
<protein>
    <recommendedName>
        <fullName evidence="7">RRM domain-containing protein</fullName>
    </recommendedName>
</protein>
<dbReference type="AlphaFoldDB" id="A0A921YM17"/>
<comment type="subcellular location">
    <subcellularLocation>
        <location evidence="1">Nucleus</location>
        <location evidence="1">Nucleolus</location>
    </subcellularLocation>
</comment>
<organism evidence="8 9">
    <name type="scientific">Manduca sexta</name>
    <name type="common">Tobacco hawkmoth</name>
    <name type="synonym">Tobacco hornworm</name>
    <dbReference type="NCBI Taxonomy" id="7130"/>
    <lineage>
        <taxon>Eukaryota</taxon>
        <taxon>Metazoa</taxon>
        <taxon>Ecdysozoa</taxon>
        <taxon>Arthropoda</taxon>
        <taxon>Hexapoda</taxon>
        <taxon>Insecta</taxon>
        <taxon>Pterygota</taxon>
        <taxon>Neoptera</taxon>
        <taxon>Endopterygota</taxon>
        <taxon>Lepidoptera</taxon>
        <taxon>Glossata</taxon>
        <taxon>Ditrysia</taxon>
        <taxon>Bombycoidea</taxon>
        <taxon>Sphingidae</taxon>
        <taxon>Sphinginae</taxon>
        <taxon>Sphingini</taxon>
        <taxon>Manduca</taxon>
    </lineage>
</organism>
<feature type="compositionally biased region" description="Acidic residues" evidence="6">
    <location>
        <begin position="345"/>
        <end position="359"/>
    </location>
</feature>
<feature type="compositionally biased region" description="Basic and acidic residues" evidence="6">
    <location>
        <begin position="214"/>
        <end position="274"/>
    </location>
</feature>
<dbReference type="Proteomes" id="UP000791440">
    <property type="component" value="Unassembled WGS sequence"/>
</dbReference>
<dbReference type="InterPro" id="IPR035979">
    <property type="entry name" value="RBD_domain_sf"/>
</dbReference>
<evidence type="ECO:0000256" key="1">
    <source>
        <dbReference type="ARBA" id="ARBA00004604"/>
    </source>
</evidence>
<dbReference type="OrthoDB" id="21467at2759"/>
<dbReference type="EMBL" id="JH668286">
    <property type="protein sequence ID" value="KAG6441419.1"/>
    <property type="molecule type" value="Genomic_DNA"/>
</dbReference>
<evidence type="ECO:0000256" key="5">
    <source>
        <dbReference type="SAM" id="Coils"/>
    </source>
</evidence>
<evidence type="ECO:0000259" key="7">
    <source>
        <dbReference type="PROSITE" id="PS50102"/>
    </source>
</evidence>
<keyword evidence="3" id="KW-0539">Nucleus</keyword>
<proteinExistence type="predicted"/>
<dbReference type="PANTHER" id="PTHR46754">
    <property type="entry name" value="MKI67 FHA DOMAIN-INTERACTING NUCLEOLAR PHOSPHOPROTEIN"/>
    <property type="match status" value="1"/>
</dbReference>
<dbReference type="Pfam" id="PF00076">
    <property type="entry name" value="RRM_1"/>
    <property type="match status" value="1"/>
</dbReference>
<feature type="coiled-coil region" evidence="5">
    <location>
        <begin position="164"/>
        <end position="191"/>
    </location>
</feature>
<feature type="compositionally biased region" description="Basic and acidic residues" evidence="6">
    <location>
        <begin position="301"/>
        <end position="329"/>
    </location>
</feature>
<reference evidence="8" key="1">
    <citation type="journal article" date="2016" name="Insect Biochem. Mol. Biol.">
        <title>Multifaceted biological insights from a draft genome sequence of the tobacco hornworm moth, Manduca sexta.</title>
        <authorList>
            <person name="Kanost M.R."/>
            <person name="Arrese E.L."/>
            <person name="Cao X."/>
            <person name="Chen Y.R."/>
            <person name="Chellapilla S."/>
            <person name="Goldsmith M.R."/>
            <person name="Grosse-Wilde E."/>
            <person name="Heckel D.G."/>
            <person name="Herndon N."/>
            <person name="Jiang H."/>
            <person name="Papanicolaou A."/>
            <person name="Qu J."/>
            <person name="Soulages J.L."/>
            <person name="Vogel H."/>
            <person name="Walters J."/>
            <person name="Waterhouse R.M."/>
            <person name="Ahn S.J."/>
            <person name="Almeida F.C."/>
            <person name="An C."/>
            <person name="Aqrawi P."/>
            <person name="Bretschneider A."/>
            <person name="Bryant W.B."/>
            <person name="Bucks S."/>
            <person name="Chao H."/>
            <person name="Chevignon G."/>
            <person name="Christen J.M."/>
            <person name="Clarke D.F."/>
            <person name="Dittmer N.T."/>
            <person name="Ferguson L.C.F."/>
            <person name="Garavelou S."/>
            <person name="Gordon K.H.J."/>
            <person name="Gunaratna R.T."/>
            <person name="Han Y."/>
            <person name="Hauser F."/>
            <person name="He Y."/>
            <person name="Heidel-Fischer H."/>
            <person name="Hirsh A."/>
            <person name="Hu Y."/>
            <person name="Jiang H."/>
            <person name="Kalra D."/>
            <person name="Klinner C."/>
            <person name="Konig C."/>
            <person name="Kovar C."/>
            <person name="Kroll A.R."/>
            <person name="Kuwar S.S."/>
            <person name="Lee S.L."/>
            <person name="Lehman R."/>
            <person name="Li K."/>
            <person name="Li Z."/>
            <person name="Liang H."/>
            <person name="Lovelace S."/>
            <person name="Lu Z."/>
            <person name="Mansfield J.H."/>
            <person name="McCulloch K.J."/>
            <person name="Mathew T."/>
            <person name="Morton B."/>
            <person name="Muzny D.M."/>
            <person name="Neunemann D."/>
            <person name="Ongeri F."/>
            <person name="Pauchet Y."/>
            <person name="Pu L.L."/>
            <person name="Pyrousis I."/>
            <person name="Rao X.J."/>
            <person name="Redding A."/>
            <person name="Roesel C."/>
            <person name="Sanchez-Gracia A."/>
            <person name="Schaack S."/>
            <person name="Shukla A."/>
            <person name="Tetreau G."/>
            <person name="Wang Y."/>
            <person name="Xiong G.H."/>
            <person name="Traut W."/>
            <person name="Walsh T.K."/>
            <person name="Worley K.C."/>
            <person name="Wu D."/>
            <person name="Wu W."/>
            <person name="Wu Y.Q."/>
            <person name="Zhang X."/>
            <person name="Zou Z."/>
            <person name="Zucker H."/>
            <person name="Briscoe A.D."/>
            <person name="Burmester T."/>
            <person name="Clem R.J."/>
            <person name="Feyereisen R."/>
            <person name="Grimmelikhuijzen C.J.P."/>
            <person name="Hamodrakas S.J."/>
            <person name="Hansson B.S."/>
            <person name="Huguet E."/>
            <person name="Jermiin L.S."/>
            <person name="Lan Q."/>
            <person name="Lehman H.K."/>
            <person name="Lorenzen M."/>
            <person name="Merzendorfer H."/>
            <person name="Michalopoulos I."/>
            <person name="Morton D.B."/>
            <person name="Muthukrishnan S."/>
            <person name="Oakeshott J.G."/>
            <person name="Palmer W."/>
            <person name="Park Y."/>
            <person name="Passarelli A.L."/>
            <person name="Rozas J."/>
            <person name="Schwartz L.M."/>
            <person name="Smith W."/>
            <person name="Southgate A."/>
            <person name="Vilcinskas A."/>
            <person name="Vogt R."/>
            <person name="Wang P."/>
            <person name="Werren J."/>
            <person name="Yu X.Q."/>
            <person name="Zhou J.J."/>
            <person name="Brown S.J."/>
            <person name="Scherer S.E."/>
            <person name="Richards S."/>
            <person name="Blissard G.W."/>
        </authorList>
    </citation>
    <scope>NUCLEOTIDE SEQUENCE</scope>
</reference>
<comment type="caution">
    <text evidence="8">The sequence shown here is derived from an EMBL/GenBank/DDBJ whole genome shotgun (WGS) entry which is preliminary data.</text>
</comment>
<accession>A0A921YM17</accession>